<evidence type="ECO:0008006" key="5">
    <source>
        <dbReference type="Google" id="ProtNLM"/>
    </source>
</evidence>
<evidence type="ECO:0000256" key="2">
    <source>
        <dbReference type="SAM" id="Phobius"/>
    </source>
</evidence>
<keyword evidence="2" id="KW-1133">Transmembrane helix</keyword>
<reference evidence="3 4" key="1">
    <citation type="submission" date="2018-11" db="EMBL/GenBank/DDBJ databases">
        <authorList>
            <person name="Da X."/>
        </authorList>
    </citation>
    <scope>NUCLEOTIDE SEQUENCE [LARGE SCALE GENOMIC DNA]</scope>
    <source>
        <strain evidence="3 4">S14-144</strain>
    </source>
</reference>
<sequence length="259" mass="26267">MPEQSRRGYFRGGRCQHLASSSEYHRAAGMTPQLPHPADSGKPAPGEATSGAPKRAKPSSVALAITALVVGAALSAGSAAVSWVSATFADELQGKLDVTSKGPTALLPLSLAALASLGAVLASRGWLRRVIGGVIVVAGLILLWLGGRGLIDPASALRTDFARPVEAVGSPVSFILGPMMAVIGGLLVAVAGLLVVTGPAKKSAIGSRYERRSGTAKDVTMDQDLDGVAIWKALDAHQDPTADVAGLPQGDGDIPSGGR</sequence>
<keyword evidence="4" id="KW-1185">Reference proteome</keyword>
<feature type="transmembrane region" description="Helical" evidence="2">
    <location>
        <begin position="105"/>
        <end position="123"/>
    </location>
</feature>
<keyword evidence="2" id="KW-0812">Transmembrane</keyword>
<evidence type="ECO:0000256" key="1">
    <source>
        <dbReference type="SAM" id="MobiDB-lite"/>
    </source>
</evidence>
<name>A0A3G8ZV36_9ACTN</name>
<feature type="region of interest" description="Disordered" evidence="1">
    <location>
        <begin position="21"/>
        <end position="55"/>
    </location>
</feature>
<evidence type="ECO:0000313" key="3">
    <source>
        <dbReference type="EMBL" id="AZI57876.1"/>
    </source>
</evidence>
<dbReference type="KEGG" id="nak:EH165_06650"/>
<dbReference type="EMBL" id="CP034170">
    <property type="protein sequence ID" value="AZI57876.1"/>
    <property type="molecule type" value="Genomic_DNA"/>
</dbReference>
<dbReference type="AlphaFoldDB" id="A0A3G8ZV36"/>
<dbReference type="Pfam" id="PF09534">
    <property type="entry name" value="Trp_oprn_chp"/>
    <property type="match status" value="1"/>
</dbReference>
<feature type="transmembrane region" description="Helical" evidence="2">
    <location>
        <begin position="61"/>
        <end position="85"/>
    </location>
</feature>
<feature type="transmembrane region" description="Helical" evidence="2">
    <location>
        <begin position="171"/>
        <end position="196"/>
    </location>
</feature>
<accession>A0A3G8ZV36</accession>
<gene>
    <name evidence="3" type="ORF">EH165_06650</name>
</gene>
<feature type="transmembrane region" description="Helical" evidence="2">
    <location>
        <begin position="130"/>
        <end position="151"/>
    </location>
</feature>
<protein>
    <recommendedName>
        <fullName evidence="5">Tryptophan-associated transmembrane protein (Trp_oprn_chp)</fullName>
    </recommendedName>
</protein>
<proteinExistence type="predicted"/>
<reference evidence="3 4" key="2">
    <citation type="submission" date="2018-12" db="EMBL/GenBank/DDBJ databases">
        <title>Nakamurella antarcticus sp. nov., isolated from Antarctica South Shetland Islands soil.</title>
        <authorList>
            <person name="Peng F."/>
        </authorList>
    </citation>
    <scope>NUCLEOTIDE SEQUENCE [LARGE SCALE GENOMIC DNA]</scope>
    <source>
        <strain evidence="3 4">S14-144</strain>
    </source>
</reference>
<organism evidence="3 4">
    <name type="scientific">Nakamurella antarctica</name>
    <dbReference type="NCBI Taxonomy" id="1902245"/>
    <lineage>
        <taxon>Bacteria</taxon>
        <taxon>Bacillati</taxon>
        <taxon>Actinomycetota</taxon>
        <taxon>Actinomycetes</taxon>
        <taxon>Nakamurellales</taxon>
        <taxon>Nakamurellaceae</taxon>
        <taxon>Nakamurella</taxon>
    </lineage>
</organism>
<dbReference type="InterPro" id="IPR019051">
    <property type="entry name" value="Trp_biosyn_TM_oprn/chp"/>
</dbReference>
<keyword evidence="2" id="KW-0472">Membrane</keyword>
<evidence type="ECO:0000313" key="4">
    <source>
        <dbReference type="Proteomes" id="UP000268084"/>
    </source>
</evidence>
<dbReference type="Proteomes" id="UP000268084">
    <property type="component" value="Chromosome"/>
</dbReference>